<dbReference type="GeneID" id="23865413"/>
<dbReference type="RefSeq" id="XP_011777527.1">
    <property type="nucleotide sequence ID" value="XM_011779225.1"/>
</dbReference>
<evidence type="ECO:0000313" key="2">
    <source>
        <dbReference type="Proteomes" id="UP000002316"/>
    </source>
</evidence>
<proteinExistence type="predicted"/>
<evidence type="ECO:0000313" key="1">
    <source>
        <dbReference type="EMBL" id="CBH15262.1"/>
    </source>
</evidence>
<gene>
    <name evidence="1" type="ORF">TbgDal_X3470</name>
</gene>
<organism evidence="1 2">
    <name type="scientific">Trypanosoma brucei gambiense (strain MHOM/CI/86/DAL972)</name>
    <dbReference type="NCBI Taxonomy" id="679716"/>
    <lineage>
        <taxon>Eukaryota</taxon>
        <taxon>Discoba</taxon>
        <taxon>Euglenozoa</taxon>
        <taxon>Kinetoplastea</taxon>
        <taxon>Metakinetoplastina</taxon>
        <taxon>Trypanosomatida</taxon>
        <taxon>Trypanosomatidae</taxon>
        <taxon>Trypanosoma</taxon>
    </lineage>
</organism>
<accession>D0A1W9</accession>
<protein>
    <submittedName>
        <fullName evidence="1">Uncharacterized protein</fullName>
    </submittedName>
</protein>
<dbReference type="AlphaFoldDB" id="D0A1W9"/>
<dbReference type="KEGG" id="tbg:TbgDal_X3470"/>
<dbReference type="EMBL" id="FN554973">
    <property type="protein sequence ID" value="CBH15262.1"/>
    <property type="molecule type" value="Genomic_DNA"/>
</dbReference>
<dbReference type="Proteomes" id="UP000002316">
    <property type="component" value="Chromosome 10"/>
</dbReference>
<name>D0A1W9_TRYB9</name>
<reference evidence="2" key="1">
    <citation type="journal article" date="2010" name="PLoS Negl. Trop. Dis.">
        <title>The genome sequence of Trypanosoma brucei gambiense, causative agent of chronic human african trypanosomiasis.</title>
        <authorList>
            <person name="Jackson A.P."/>
            <person name="Sanders M."/>
            <person name="Berry A."/>
            <person name="McQuillan J."/>
            <person name="Aslett M.A."/>
            <person name="Quail M.A."/>
            <person name="Chukualim B."/>
            <person name="Capewell P."/>
            <person name="MacLeod A."/>
            <person name="Melville S.E."/>
            <person name="Gibson W."/>
            <person name="Barry J.D."/>
            <person name="Berriman M."/>
            <person name="Hertz-Fowler C."/>
        </authorList>
    </citation>
    <scope>NUCLEOTIDE SEQUENCE [LARGE SCALE GENOMIC DNA]</scope>
    <source>
        <strain evidence="2">MHOM/CI/86/DAL972</strain>
    </source>
</reference>
<sequence length="101" mass="11836">MRHAFLSRRINDSSWYSDFLKIKSGEIPPTKWCQRKDKYSKRTLKGNNGSEWLHIFTNYISSPTGFVHVPGAENKVKHFPHTPVTSPTIFLWIRHMLQHGN</sequence>